<comment type="caution">
    <text evidence="1">The sequence shown here is derived from an EMBL/GenBank/DDBJ whole genome shotgun (WGS) entry which is preliminary data.</text>
</comment>
<name>A0A5B7HEP7_PORTR</name>
<dbReference type="AlphaFoldDB" id="A0A5B7HEP7"/>
<sequence>MRTAASTHTCSVAGVSSHDTNGNVKASSDCGFFCTKIFLLIFHNSLTQTPCQSVFPASENRNIIFPSHENASVGAMQGSITFFCVMKYNKGGGWALPPTPWAKT</sequence>
<accession>A0A5B7HEP7</accession>
<keyword evidence="2" id="KW-1185">Reference proteome</keyword>
<protein>
    <submittedName>
        <fullName evidence="1">Uncharacterized protein</fullName>
    </submittedName>
</protein>
<proteinExistence type="predicted"/>
<reference evidence="1 2" key="1">
    <citation type="submission" date="2019-05" db="EMBL/GenBank/DDBJ databases">
        <title>Another draft genome of Portunus trituberculatus and its Hox gene families provides insights of decapod evolution.</title>
        <authorList>
            <person name="Jeong J.-H."/>
            <person name="Song I."/>
            <person name="Kim S."/>
            <person name="Choi T."/>
            <person name="Kim D."/>
            <person name="Ryu S."/>
            <person name="Kim W."/>
        </authorList>
    </citation>
    <scope>NUCLEOTIDE SEQUENCE [LARGE SCALE GENOMIC DNA]</scope>
    <source>
        <tissue evidence="1">Muscle</tissue>
    </source>
</reference>
<dbReference type="Proteomes" id="UP000324222">
    <property type="component" value="Unassembled WGS sequence"/>
</dbReference>
<organism evidence="1 2">
    <name type="scientific">Portunus trituberculatus</name>
    <name type="common">Swimming crab</name>
    <name type="synonym">Neptunus trituberculatus</name>
    <dbReference type="NCBI Taxonomy" id="210409"/>
    <lineage>
        <taxon>Eukaryota</taxon>
        <taxon>Metazoa</taxon>
        <taxon>Ecdysozoa</taxon>
        <taxon>Arthropoda</taxon>
        <taxon>Crustacea</taxon>
        <taxon>Multicrustacea</taxon>
        <taxon>Malacostraca</taxon>
        <taxon>Eumalacostraca</taxon>
        <taxon>Eucarida</taxon>
        <taxon>Decapoda</taxon>
        <taxon>Pleocyemata</taxon>
        <taxon>Brachyura</taxon>
        <taxon>Eubrachyura</taxon>
        <taxon>Portunoidea</taxon>
        <taxon>Portunidae</taxon>
        <taxon>Portuninae</taxon>
        <taxon>Portunus</taxon>
    </lineage>
</organism>
<dbReference type="EMBL" id="VSRR010027261">
    <property type="protein sequence ID" value="MPC68085.1"/>
    <property type="molecule type" value="Genomic_DNA"/>
</dbReference>
<evidence type="ECO:0000313" key="1">
    <source>
        <dbReference type="EMBL" id="MPC68085.1"/>
    </source>
</evidence>
<evidence type="ECO:0000313" key="2">
    <source>
        <dbReference type="Proteomes" id="UP000324222"/>
    </source>
</evidence>
<gene>
    <name evidence="1" type="ORF">E2C01_062277</name>
</gene>